<feature type="compositionally biased region" description="Polar residues" evidence="1">
    <location>
        <begin position="1"/>
        <end position="16"/>
    </location>
</feature>
<accession>A0AAD7MHC8</accession>
<dbReference type="AlphaFoldDB" id="A0AAD7MHC8"/>
<evidence type="ECO:0000256" key="1">
    <source>
        <dbReference type="SAM" id="MobiDB-lite"/>
    </source>
</evidence>
<dbReference type="EMBL" id="JARKIB010000275">
    <property type="protein sequence ID" value="KAJ7717547.1"/>
    <property type="molecule type" value="Genomic_DNA"/>
</dbReference>
<dbReference type="Proteomes" id="UP001215598">
    <property type="component" value="Unassembled WGS sequence"/>
</dbReference>
<evidence type="ECO:0000313" key="3">
    <source>
        <dbReference type="Proteomes" id="UP001215598"/>
    </source>
</evidence>
<proteinExistence type="predicted"/>
<comment type="caution">
    <text evidence="2">The sequence shown here is derived from an EMBL/GenBank/DDBJ whole genome shotgun (WGS) entry which is preliminary data.</text>
</comment>
<dbReference type="Gene3D" id="1.10.150.20">
    <property type="entry name" value="5' to 3' exonuclease, C-terminal subdomain"/>
    <property type="match status" value="1"/>
</dbReference>
<reference evidence="2" key="1">
    <citation type="submission" date="2023-03" db="EMBL/GenBank/DDBJ databases">
        <title>Massive genome expansion in bonnet fungi (Mycena s.s.) driven by repeated elements and novel gene families across ecological guilds.</title>
        <authorList>
            <consortium name="Lawrence Berkeley National Laboratory"/>
            <person name="Harder C.B."/>
            <person name="Miyauchi S."/>
            <person name="Viragh M."/>
            <person name="Kuo A."/>
            <person name="Thoen E."/>
            <person name="Andreopoulos B."/>
            <person name="Lu D."/>
            <person name="Skrede I."/>
            <person name="Drula E."/>
            <person name="Henrissat B."/>
            <person name="Morin E."/>
            <person name="Kohler A."/>
            <person name="Barry K."/>
            <person name="LaButti K."/>
            <person name="Morin E."/>
            <person name="Salamov A."/>
            <person name="Lipzen A."/>
            <person name="Mereny Z."/>
            <person name="Hegedus B."/>
            <person name="Baldrian P."/>
            <person name="Stursova M."/>
            <person name="Weitz H."/>
            <person name="Taylor A."/>
            <person name="Grigoriev I.V."/>
            <person name="Nagy L.G."/>
            <person name="Martin F."/>
            <person name="Kauserud H."/>
        </authorList>
    </citation>
    <scope>NUCLEOTIDE SEQUENCE</scope>
    <source>
        <strain evidence="2">CBHHK182m</strain>
    </source>
</reference>
<sequence length="103" mass="11079">MAPSSDLSGKSGTLGETENPGDTFEFVSVDGKLLRVLNLTVSAFCNKYEISLEIAESLHNADFRTAGALLEVSDTDLMAIKLKKGHIAELKRALKEFIYTGGA</sequence>
<organism evidence="2 3">
    <name type="scientific">Mycena metata</name>
    <dbReference type="NCBI Taxonomy" id="1033252"/>
    <lineage>
        <taxon>Eukaryota</taxon>
        <taxon>Fungi</taxon>
        <taxon>Dikarya</taxon>
        <taxon>Basidiomycota</taxon>
        <taxon>Agaricomycotina</taxon>
        <taxon>Agaricomycetes</taxon>
        <taxon>Agaricomycetidae</taxon>
        <taxon>Agaricales</taxon>
        <taxon>Marasmiineae</taxon>
        <taxon>Mycenaceae</taxon>
        <taxon>Mycena</taxon>
    </lineage>
</organism>
<feature type="region of interest" description="Disordered" evidence="1">
    <location>
        <begin position="1"/>
        <end position="21"/>
    </location>
</feature>
<keyword evidence="3" id="KW-1185">Reference proteome</keyword>
<gene>
    <name evidence="2" type="ORF">B0H16DRAFT_1897914</name>
</gene>
<name>A0AAD7MHC8_9AGAR</name>
<protein>
    <submittedName>
        <fullName evidence="2">Uncharacterized protein</fullName>
    </submittedName>
</protein>
<evidence type="ECO:0000313" key="2">
    <source>
        <dbReference type="EMBL" id="KAJ7717547.1"/>
    </source>
</evidence>